<keyword evidence="3" id="KW-1185">Reference proteome</keyword>
<sequence length="147" mass="16411">MGNKRKPIDKQGVERTRRNLCQIPNPLQQMMHSLAKSHAAIAIASIIAVTGVLSVRADERSVDCDVATWCCDDPTEEAICPREYLLGDWCGARPCLQDSGITPFLYYDSITAANVDGGIKQTRTLPGRFTRVPISTWRLYWDGTARR</sequence>
<gene>
    <name evidence="2" type="ORF">Poly24_54290</name>
</gene>
<protein>
    <submittedName>
        <fullName evidence="2">Uncharacterized protein</fullName>
    </submittedName>
</protein>
<comment type="similarity">
    <text evidence="1">Belongs to the OprB family.</text>
</comment>
<dbReference type="Proteomes" id="UP000315082">
    <property type="component" value="Chromosome"/>
</dbReference>
<dbReference type="KEGG" id="rcf:Poly24_54290"/>
<proteinExistence type="inferred from homology"/>
<dbReference type="Gene3D" id="2.40.160.180">
    <property type="entry name" value="Carbohydrate-selective porin OprB"/>
    <property type="match status" value="1"/>
</dbReference>
<dbReference type="InterPro" id="IPR038673">
    <property type="entry name" value="OprB_sf"/>
</dbReference>
<accession>A0A518K1Q4</accession>
<dbReference type="AlphaFoldDB" id="A0A518K1Q4"/>
<dbReference type="EMBL" id="CP036348">
    <property type="protein sequence ID" value="QDV71690.1"/>
    <property type="molecule type" value="Genomic_DNA"/>
</dbReference>
<evidence type="ECO:0000256" key="1">
    <source>
        <dbReference type="ARBA" id="ARBA00008769"/>
    </source>
</evidence>
<name>A0A518K1Q4_9BACT</name>
<organism evidence="2 3">
    <name type="scientific">Rosistilla carotiformis</name>
    <dbReference type="NCBI Taxonomy" id="2528017"/>
    <lineage>
        <taxon>Bacteria</taxon>
        <taxon>Pseudomonadati</taxon>
        <taxon>Planctomycetota</taxon>
        <taxon>Planctomycetia</taxon>
        <taxon>Pirellulales</taxon>
        <taxon>Pirellulaceae</taxon>
        <taxon>Rosistilla</taxon>
    </lineage>
</organism>
<reference evidence="2 3" key="1">
    <citation type="submission" date="2019-02" db="EMBL/GenBank/DDBJ databases">
        <title>Deep-cultivation of Planctomycetes and their phenomic and genomic characterization uncovers novel biology.</title>
        <authorList>
            <person name="Wiegand S."/>
            <person name="Jogler M."/>
            <person name="Boedeker C."/>
            <person name="Pinto D."/>
            <person name="Vollmers J."/>
            <person name="Rivas-Marin E."/>
            <person name="Kohn T."/>
            <person name="Peeters S.H."/>
            <person name="Heuer A."/>
            <person name="Rast P."/>
            <person name="Oberbeckmann S."/>
            <person name="Bunk B."/>
            <person name="Jeske O."/>
            <person name="Meyerdierks A."/>
            <person name="Storesund J.E."/>
            <person name="Kallscheuer N."/>
            <person name="Luecker S."/>
            <person name="Lage O.M."/>
            <person name="Pohl T."/>
            <person name="Merkel B.J."/>
            <person name="Hornburger P."/>
            <person name="Mueller R.-W."/>
            <person name="Bruemmer F."/>
            <person name="Labrenz M."/>
            <person name="Spormann A.M."/>
            <person name="Op den Camp H."/>
            <person name="Overmann J."/>
            <person name="Amann R."/>
            <person name="Jetten M.S.M."/>
            <person name="Mascher T."/>
            <person name="Medema M.H."/>
            <person name="Devos D.P."/>
            <person name="Kaster A.-K."/>
            <person name="Ovreas L."/>
            <person name="Rohde M."/>
            <person name="Galperin M.Y."/>
            <person name="Jogler C."/>
        </authorList>
    </citation>
    <scope>NUCLEOTIDE SEQUENCE [LARGE SCALE GENOMIC DNA]</scope>
    <source>
        <strain evidence="2 3">Poly24</strain>
    </source>
</reference>
<evidence type="ECO:0000313" key="3">
    <source>
        <dbReference type="Proteomes" id="UP000315082"/>
    </source>
</evidence>
<evidence type="ECO:0000313" key="2">
    <source>
        <dbReference type="EMBL" id="QDV71690.1"/>
    </source>
</evidence>